<reference evidence="1" key="1">
    <citation type="submission" date="2020-06" db="EMBL/GenBank/DDBJ databases">
        <authorList>
            <person name="Li T."/>
            <person name="Hu X."/>
            <person name="Zhang T."/>
            <person name="Song X."/>
            <person name="Zhang H."/>
            <person name="Dai N."/>
            <person name="Sheng W."/>
            <person name="Hou X."/>
            <person name="Wei L."/>
        </authorList>
    </citation>
    <scope>NUCLEOTIDE SEQUENCE</scope>
    <source>
        <strain evidence="1">G02</strain>
        <tissue evidence="1">Leaf</tissue>
    </source>
</reference>
<reference evidence="1" key="2">
    <citation type="journal article" date="2024" name="Plant">
        <title>Genomic evolution and insights into agronomic trait innovations of Sesamum species.</title>
        <authorList>
            <person name="Miao H."/>
            <person name="Wang L."/>
            <person name="Qu L."/>
            <person name="Liu H."/>
            <person name="Sun Y."/>
            <person name="Le M."/>
            <person name="Wang Q."/>
            <person name="Wei S."/>
            <person name="Zheng Y."/>
            <person name="Lin W."/>
            <person name="Duan Y."/>
            <person name="Cao H."/>
            <person name="Xiong S."/>
            <person name="Wang X."/>
            <person name="Wei L."/>
            <person name="Li C."/>
            <person name="Ma Q."/>
            <person name="Ju M."/>
            <person name="Zhao R."/>
            <person name="Li G."/>
            <person name="Mu C."/>
            <person name="Tian Q."/>
            <person name="Mei H."/>
            <person name="Zhang T."/>
            <person name="Gao T."/>
            <person name="Zhang H."/>
        </authorList>
    </citation>
    <scope>NUCLEOTIDE SEQUENCE</scope>
    <source>
        <strain evidence="1">G02</strain>
    </source>
</reference>
<dbReference type="EMBL" id="JACGWJ010000027">
    <property type="protein sequence ID" value="KAL0308673.1"/>
    <property type="molecule type" value="Genomic_DNA"/>
</dbReference>
<sequence>MAAPTKDPTAGTETMALLIGTTAGAGASEMVVATATLIEAAATTMAAQAIFFISIAVKSC</sequence>
<proteinExistence type="predicted"/>
<evidence type="ECO:0000313" key="1">
    <source>
        <dbReference type="EMBL" id="KAL0308673.1"/>
    </source>
</evidence>
<dbReference type="AlphaFoldDB" id="A0AAW2KQ78"/>
<gene>
    <name evidence="1" type="ORF">Sradi_5809600</name>
</gene>
<accession>A0AAW2KQ78</accession>
<protein>
    <submittedName>
        <fullName evidence="1">Uncharacterized protein</fullName>
    </submittedName>
</protein>
<comment type="caution">
    <text evidence="1">The sequence shown here is derived from an EMBL/GenBank/DDBJ whole genome shotgun (WGS) entry which is preliminary data.</text>
</comment>
<organism evidence="1">
    <name type="scientific">Sesamum radiatum</name>
    <name type="common">Black benniseed</name>
    <dbReference type="NCBI Taxonomy" id="300843"/>
    <lineage>
        <taxon>Eukaryota</taxon>
        <taxon>Viridiplantae</taxon>
        <taxon>Streptophyta</taxon>
        <taxon>Embryophyta</taxon>
        <taxon>Tracheophyta</taxon>
        <taxon>Spermatophyta</taxon>
        <taxon>Magnoliopsida</taxon>
        <taxon>eudicotyledons</taxon>
        <taxon>Gunneridae</taxon>
        <taxon>Pentapetalae</taxon>
        <taxon>asterids</taxon>
        <taxon>lamiids</taxon>
        <taxon>Lamiales</taxon>
        <taxon>Pedaliaceae</taxon>
        <taxon>Sesamum</taxon>
    </lineage>
</organism>
<name>A0AAW2KQ78_SESRA</name>